<dbReference type="EMBL" id="JACTNZ010000009">
    <property type="protein sequence ID" value="KAG5530667.1"/>
    <property type="molecule type" value="Genomic_DNA"/>
</dbReference>
<protein>
    <recommendedName>
        <fullName evidence="3">Ribulose-phosphate 3-epimerase</fullName>
    </recommendedName>
</protein>
<gene>
    <name evidence="1" type="ORF">RHGRI_025585</name>
</gene>
<evidence type="ECO:0008006" key="3">
    <source>
        <dbReference type="Google" id="ProtNLM"/>
    </source>
</evidence>
<proteinExistence type="predicted"/>
<evidence type="ECO:0000313" key="2">
    <source>
        <dbReference type="Proteomes" id="UP000823749"/>
    </source>
</evidence>
<dbReference type="InterPro" id="IPR013785">
    <property type="entry name" value="Aldolase_TIM"/>
</dbReference>
<dbReference type="SUPFAM" id="SSF51366">
    <property type="entry name" value="Ribulose-phoshate binding barrel"/>
    <property type="match status" value="1"/>
</dbReference>
<comment type="caution">
    <text evidence="1">The sequence shown here is derived from an EMBL/GenBank/DDBJ whole genome shotgun (WGS) entry which is preliminary data.</text>
</comment>
<name>A0AAV6IPS4_9ERIC</name>
<evidence type="ECO:0000313" key="1">
    <source>
        <dbReference type="EMBL" id="KAG5530667.1"/>
    </source>
</evidence>
<reference evidence="1" key="1">
    <citation type="submission" date="2020-08" db="EMBL/GenBank/DDBJ databases">
        <title>Plant Genome Project.</title>
        <authorList>
            <person name="Zhang R.-G."/>
        </authorList>
    </citation>
    <scope>NUCLEOTIDE SEQUENCE</scope>
    <source>
        <strain evidence="1">WSP0</strain>
        <tissue evidence="1">Leaf</tissue>
    </source>
</reference>
<dbReference type="Proteomes" id="UP000823749">
    <property type="component" value="Chromosome 9"/>
</dbReference>
<dbReference type="Gene3D" id="3.20.20.70">
    <property type="entry name" value="Aldolase class I"/>
    <property type="match status" value="1"/>
</dbReference>
<sequence>MFLEHLCLSCGLHVGGGINPDNALSYIEEGASLVIIASALWTDGCKMEFPKGSWSVAKEIRGLNSDQENEKVRVCLLLLAGSHRRLLGPRRS</sequence>
<keyword evidence="2" id="KW-1185">Reference proteome</keyword>
<dbReference type="InterPro" id="IPR011060">
    <property type="entry name" value="RibuloseP-bd_barrel"/>
</dbReference>
<accession>A0AAV6IPS4</accession>
<organism evidence="1 2">
    <name type="scientific">Rhododendron griersonianum</name>
    <dbReference type="NCBI Taxonomy" id="479676"/>
    <lineage>
        <taxon>Eukaryota</taxon>
        <taxon>Viridiplantae</taxon>
        <taxon>Streptophyta</taxon>
        <taxon>Embryophyta</taxon>
        <taxon>Tracheophyta</taxon>
        <taxon>Spermatophyta</taxon>
        <taxon>Magnoliopsida</taxon>
        <taxon>eudicotyledons</taxon>
        <taxon>Gunneridae</taxon>
        <taxon>Pentapetalae</taxon>
        <taxon>asterids</taxon>
        <taxon>Ericales</taxon>
        <taxon>Ericaceae</taxon>
        <taxon>Ericoideae</taxon>
        <taxon>Rhodoreae</taxon>
        <taxon>Rhododendron</taxon>
    </lineage>
</organism>
<dbReference type="AlphaFoldDB" id="A0AAV6IPS4"/>